<dbReference type="Proteomes" id="UP001140074">
    <property type="component" value="Unassembled WGS sequence"/>
</dbReference>
<feature type="domain" description="GRIP" evidence="3">
    <location>
        <begin position="963"/>
        <end position="1011"/>
    </location>
</feature>
<dbReference type="InterPro" id="IPR000237">
    <property type="entry name" value="GRIP_dom"/>
</dbReference>
<reference evidence="4" key="1">
    <citation type="submission" date="2022-07" db="EMBL/GenBank/DDBJ databases">
        <title>Phylogenomic reconstructions and comparative analyses of Kickxellomycotina fungi.</title>
        <authorList>
            <person name="Reynolds N.K."/>
            <person name="Stajich J.E."/>
            <person name="Barry K."/>
            <person name="Grigoriev I.V."/>
            <person name="Crous P."/>
            <person name="Smith M.E."/>
        </authorList>
    </citation>
    <scope>NUCLEOTIDE SEQUENCE</scope>
    <source>
        <strain evidence="4">RSA 476</strain>
    </source>
</reference>
<organism evidence="4 5">
    <name type="scientific">Coemansia aciculifera</name>
    <dbReference type="NCBI Taxonomy" id="417176"/>
    <lineage>
        <taxon>Eukaryota</taxon>
        <taxon>Fungi</taxon>
        <taxon>Fungi incertae sedis</taxon>
        <taxon>Zoopagomycota</taxon>
        <taxon>Kickxellomycotina</taxon>
        <taxon>Kickxellomycetes</taxon>
        <taxon>Kickxellales</taxon>
        <taxon>Kickxellaceae</taxon>
        <taxon>Coemansia</taxon>
    </lineage>
</organism>
<feature type="region of interest" description="Disordered" evidence="2">
    <location>
        <begin position="701"/>
        <end position="737"/>
    </location>
</feature>
<gene>
    <name evidence="4" type="ORF">GGH94_003064</name>
</gene>
<dbReference type="SMART" id="SM00755">
    <property type="entry name" value="Grip"/>
    <property type="match status" value="1"/>
</dbReference>
<comment type="caution">
    <text evidence="4">The sequence shown here is derived from an EMBL/GenBank/DDBJ whole genome shotgun (WGS) entry which is preliminary data.</text>
</comment>
<evidence type="ECO:0000313" key="5">
    <source>
        <dbReference type="Proteomes" id="UP001140074"/>
    </source>
</evidence>
<feature type="compositionally biased region" description="Basic residues" evidence="2">
    <location>
        <begin position="357"/>
        <end position="367"/>
    </location>
</feature>
<evidence type="ECO:0000313" key="4">
    <source>
        <dbReference type="EMBL" id="KAJ2864238.1"/>
    </source>
</evidence>
<dbReference type="PANTHER" id="PTHR48125">
    <property type="entry name" value="LP07818P1"/>
    <property type="match status" value="1"/>
</dbReference>
<feature type="compositionally biased region" description="Basic and acidic residues" evidence="2">
    <location>
        <begin position="701"/>
        <end position="719"/>
    </location>
</feature>
<feature type="coiled-coil region" evidence="1">
    <location>
        <begin position="255"/>
        <end position="282"/>
    </location>
</feature>
<keyword evidence="5" id="KW-1185">Reference proteome</keyword>
<feature type="coiled-coil region" evidence="1">
    <location>
        <begin position="470"/>
        <end position="581"/>
    </location>
</feature>
<protein>
    <recommendedName>
        <fullName evidence="3">GRIP domain-containing protein</fullName>
    </recommendedName>
</protein>
<dbReference type="EMBL" id="JANBUY010000094">
    <property type="protein sequence ID" value="KAJ2864238.1"/>
    <property type="molecule type" value="Genomic_DNA"/>
</dbReference>
<sequence length="1014" mass="108872">MSEPAADDPGNAPPAVVGEPNGDTSNAQLTSDKLQVGDVVSEALLIRLGKLEKYEHKLAEVARVYRNLNTARKAVETVLKRLTPVQSIAEVEELEAHLSNLNNKSQYAGEQIGALTELDKANRAKVSELEAQLQVLRNADQERQALVKDLDKLTKERKVVEGQLERSNQKLRLDVKALESAKAELEAKLQVEPAKMDIDTLATQLSAELSTDTPVESQPLRDLLAQLVTKCGVPEGLVPAAEVDNATARVSESHVQEMAQLKDILRKELAASEDRLQTAAAESDKVIADLQLQLTNAPAPTEAASTELTAERVGEIITAALAHKLELVSGDIGVGGDDEAVQAPQAGANQPAETGGSKKKGKKKRKGTGASTLTSAAPSPAAPAPVSIPTDTADSDAAIVKATPSEIAQLIALIETVAPAADSSTKAALAEAMEAQHAAAIAELKSQMDHSGKQAQQALDDLQQASDTRVAGLSAEVQAKASRVDELTAELQAAESKTAELTSELQTRTVRVDELTAELEARTGRVEELTAEVRSKSVRVDELTAKLQTTTSNYEKLSDELKAAEAKIEAFGDERAKLGQALAKAQGAGVRFEAQQAELRAQMTSLTADFERARSHTDELRASFERATVDCAAAVQRANVTESQLAQTAATVSGLEEHVRAVDADLANSRAQFADKSRALAQAAAQAQELQYALEKERRAARAASEDSAKQATTAHERLAAAQAAADAQREKHQEEVEALRRRLADLDHSHAHASRADRLEAQHAERQAELETMRQNLQRAEDAQTALRVEADRLRDVERDLTAANEHLARVTDERALSEQRWKRVHRDLKEELRRLQREKMTAQIPAPNDERLHDPPQSPSAPRSNSLTLASVSSLLRAATTANASASAIAGRRASARAIPAPIAEVAETPAAAAAAAAAVTDRLLPPHTNNSRAHTRSVSNAASTASASSSSSASDALSNDSNANVNVEYLRNVLFRFFNDKDRRTQLVPVLSTLLRCKTDEIKHIQLLLQK</sequence>
<dbReference type="SUPFAM" id="SSF57997">
    <property type="entry name" value="Tropomyosin"/>
    <property type="match status" value="1"/>
</dbReference>
<dbReference type="PANTHER" id="PTHR48125:SF12">
    <property type="entry name" value="AT HOOK TRANSCRIPTION FACTOR FAMILY-RELATED"/>
    <property type="match status" value="1"/>
</dbReference>
<feature type="coiled-coil region" evidence="1">
    <location>
        <begin position="51"/>
        <end position="111"/>
    </location>
</feature>
<dbReference type="AlphaFoldDB" id="A0A9W8IHT8"/>
<feature type="compositionally biased region" description="Basic and acidic residues" evidence="2">
    <location>
        <begin position="728"/>
        <end position="737"/>
    </location>
</feature>
<feature type="region of interest" description="Disordered" evidence="2">
    <location>
        <begin position="927"/>
        <end position="962"/>
    </location>
</feature>
<feature type="region of interest" description="Disordered" evidence="2">
    <location>
        <begin position="336"/>
        <end position="390"/>
    </location>
</feature>
<keyword evidence="1" id="KW-0175">Coiled coil</keyword>
<name>A0A9W8IHT8_9FUNG</name>
<dbReference type="Gene3D" id="1.10.287.1490">
    <property type="match status" value="1"/>
</dbReference>
<feature type="compositionally biased region" description="Polar residues" evidence="2">
    <location>
        <begin position="22"/>
        <end position="31"/>
    </location>
</feature>
<proteinExistence type="predicted"/>
<feature type="region of interest" description="Disordered" evidence="2">
    <location>
        <begin position="841"/>
        <end position="868"/>
    </location>
</feature>
<accession>A0A9W8IHT8</accession>
<evidence type="ECO:0000259" key="3">
    <source>
        <dbReference type="PROSITE" id="PS50913"/>
    </source>
</evidence>
<dbReference type="PROSITE" id="PS50913">
    <property type="entry name" value="GRIP"/>
    <property type="match status" value="1"/>
</dbReference>
<dbReference type="Pfam" id="PF01465">
    <property type="entry name" value="GRIP"/>
    <property type="match status" value="1"/>
</dbReference>
<dbReference type="Gene3D" id="1.10.220.60">
    <property type="entry name" value="GRIP domain"/>
    <property type="match status" value="1"/>
</dbReference>
<feature type="compositionally biased region" description="Low complexity" evidence="2">
    <location>
        <begin position="368"/>
        <end position="390"/>
    </location>
</feature>
<evidence type="ECO:0000256" key="2">
    <source>
        <dbReference type="SAM" id="MobiDB-lite"/>
    </source>
</evidence>
<evidence type="ECO:0000256" key="1">
    <source>
        <dbReference type="SAM" id="Coils"/>
    </source>
</evidence>
<feature type="compositionally biased region" description="Low complexity" evidence="2">
    <location>
        <begin position="940"/>
        <end position="962"/>
    </location>
</feature>
<feature type="coiled-coil region" evidence="1">
    <location>
        <begin position="136"/>
        <end position="188"/>
    </location>
</feature>
<feature type="region of interest" description="Disordered" evidence="2">
    <location>
        <begin position="1"/>
        <end position="31"/>
    </location>
</feature>